<feature type="transmembrane region" description="Helical" evidence="10">
    <location>
        <begin position="21"/>
        <end position="41"/>
    </location>
</feature>
<keyword evidence="9" id="KW-0739">Sodium transport</keyword>
<dbReference type="InterPro" id="IPR006153">
    <property type="entry name" value="Cation/H_exchanger_TM"/>
</dbReference>
<dbReference type="GO" id="GO:1902600">
    <property type="term" value="P:proton transmembrane transport"/>
    <property type="evidence" value="ECO:0007669"/>
    <property type="project" value="InterPro"/>
</dbReference>
<feature type="transmembrane region" description="Helical" evidence="10">
    <location>
        <begin position="173"/>
        <end position="195"/>
    </location>
</feature>
<dbReference type="PANTHER" id="PTHR43562:SF3">
    <property type="entry name" value="SODIUM ION_PROTON EXCHANGER (EUROFUNG)"/>
    <property type="match status" value="1"/>
</dbReference>
<dbReference type="Proteomes" id="UP000178606">
    <property type="component" value="Unassembled WGS sequence"/>
</dbReference>
<dbReference type="EMBL" id="MFKF01000133">
    <property type="protein sequence ID" value="OGG52812.1"/>
    <property type="molecule type" value="Genomic_DNA"/>
</dbReference>
<keyword evidence="4 10" id="KW-0812">Transmembrane</keyword>
<evidence type="ECO:0000256" key="8">
    <source>
        <dbReference type="ARBA" id="ARBA00023136"/>
    </source>
</evidence>
<dbReference type="GO" id="GO:0016020">
    <property type="term" value="C:membrane"/>
    <property type="evidence" value="ECO:0007669"/>
    <property type="project" value="UniProtKB-SubCell"/>
</dbReference>
<dbReference type="GO" id="GO:0015297">
    <property type="term" value="F:antiporter activity"/>
    <property type="evidence" value="ECO:0007669"/>
    <property type="project" value="UniProtKB-KW"/>
</dbReference>
<evidence type="ECO:0000256" key="4">
    <source>
        <dbReference type="ARBA" id="ARBA00022692"/>
    </source>
</evidence>
<evidence type="ECO:0000256" key="10">
    <source>
        <dbReference type="SAM" id="Phobius"/>
    </source>
</evidence>
<keyword evidence="3" id="KW-0050">Antiport</keyword>
<evidence type="ECO:0000256" key="6">
    <source>
        <dbReference type="ARBA" id="ARBA00023053"/>
    </source>
</evidence>
<dbReference type="Gene3D" id="1.20.1530.20">
    <property type="match status" value="1"/>
</dbReference>
<proteinExistence type="predicted"/>
<comment type="subcellular location">
    <subcellularLocation>
        <location evidence="1">Membrane</location>
        <topology evidence="1">Multi-pass membrane protein</topology>
    </subcellularLocation>
</comment>
<keyword evidence="2" id="KW-0813">Transport</keyword>
<feature type="domain" description="Cation/H+ exchanger transmembrane" evidence="11">
    <location>
        <begin position="5"/>
        <end position="393"/>
    </location>
</feature>
<dbReference type="PANTHER" id="PTHR43562">
    <property type="entry name" value="NAPA-TYPE SODIUM/HYDROGEN ANTIPORTER"/>
    <property type="match status" value="1"/>
</dbReference>
<evidence type="ECO:0000256" key="3">
    <source>
        <dbReference type="ARBA" id="ARBA00022449"/>
    </source>
</evidence>
<dbReference type="InterPro" id="IPR038770">
    <property type="entry name" value="Na+/solute_symporter_sf"/>
</dbReference>
<feature type="transmembrane region" description="Helical" evidence="10">
    <location>
        <begin position="144"/>
        <end position="167"/>
    </location>
</feature>
<evidence type="ECO:0000313" key="13">
    <source>
        <dbReference type="Proteomes" id="UP000178606"/>
    </source>
</evidence>
<dbReference type="AlphaFoldDB" id="A0A1F6CVC0"/>
<feature type="transmembrane region" description="Helical" evidence="10">
    <location>
        <begin position="110"/>
        <end position="132"/>
    </location>
</feature>
<feature type="transmembrane region" description="Helical" evidence="10">
    <location>
        <begin position="283"/>
        <end position="301"/>
    </location>
</feature>
<evidence type="ECO:0000256" key="9">
    <source>
        <dbReference type="ARBA" id="ARBA00023201"/>
    </source>
</evidence>
<dbReference type="GO" id="GO:0006814">
    <property type="term" value="P:sodium ion transport"/>
    <property type="evidence" value="ECO:0007669"/>
    <property type="project" value="UniProtKB-KW"/>
</dbReference>
<feature type="transmembrane region" description="Helical" evidence="10">
    <location>
        <begin position="371"/>
        <end position="391"/>
    </location>
</feature>
<protein>
    <recommendedName>
        <fullName evidence="11">Cation/H+ exchanger transmembrane domain-containing protein</fullName>
    </recommendedName>
</protein>
<feature type="transmembrane region" description="Helical" evidence="10">
    <location>
        <begin position="216"/>
        <end position="248"/>
    </location>
</feature>
<evidence type="ECO:0000256" key="2">
    <source>
        <dbReference type="ARBA" id="ARBA00022448"/>
    </source>
</evidence>
<evidence type="ECO:0000256" key="7">
    <source>
        <dbReference type="ARBA" id="ARBA00023065"/>
    </source>
</evidence>
<evidence type="ECO:0000256" key="5">
    <source>
        <dbReference type="ARBA" id="ARBA00022989"/>
    </source>
</evidence>
<name>A0A1F6CVC0_HANXR</name>
<keyword evidence="8 10" id="KW-0472">Membrane</keyword>
<keyword evidence="7" id="KW-0406">Ion transport</keyword>
<keyword evidence="6" id="KW-0915">Sodium</keyword>
<comment type="caution">
    <text evidence="12">The sequence shown here is derived from an EMBL/GenBank/DDBJ whole genome shotgun (WGS) entry which is preliminary data.</text>
</comment>
<dbReference type="Pfam" id="PF00999">
    <property type="entry name" value="Na_H_Exchanger"/>
    <property type="match status" value="1"/>
</dbReference>
<feature type="transmembrane region" description="Helical" evidence="10">
    <location>
        <begin position="82"/>
        <end position="104"/>
    </location>
</feature>
<evidence type="ECO:0000313" key="12">
    <source>
        <dbReference type="EMBL" id="OGG52812.1"/>
    </source>
</evidence>
<organism evidence="12 13">
    <name type="scientific">Handelsmanbacteria sp. (strain RIFCSPLOWO2_12_FULL_64_10)</name>
    <dbReference type="NCBI Taxonomy" id="1817868"/>
    <lineage>
        <taxon>Bacteria</taxon>
        <taxon>Candidatus Handelsmaniibacteriota</taxon>
    </lineage>
</organism>
<gene>
    <name evidence="12" type="ORF">A3F84_05470</name>
</gene>
<sequence>VILVAARLGGGLFERLNLPPVLGELTFGVLLGNAGLVGIPLFEGLRADPSMDLLARIGVVVLLFEVGLETDAEGMLAVGLPSLLVAVVGMVVPFLLGYGFGLYFLPEASLGTHLFMGAALTATSVGITARVLKDLRKLDLPESRIILGAAVIDDVLGLVVLAVVSGIVTVGTVSLTTAAVILLKAVGFLVLALFVGRWLAPYLGQAAMALGTGTKLGAALVFCFVLSYLADTLGLATIVGAFAAGLILEEAHFHPPLRDGELDVEFEGERLDVQLPTPSLQQLTHPVSSILVPVFFVLMGMHVRLETFADAKVIGEAAALTLAAFAGKQVCGLAVRRGYNRLAIGLGMVPRGEVGLIFASIGKSLGAVDDALYSSVVIVVVLTTLVTPPFLKWSLERVAPHPPPA</sequence>
<reference evidence="12 13" key="1">
    <citation type="journal article" date="2016" name="Nat. Commun.">
        <title>Thousands of microbial genomes shed light on interconnected biogeochemical processes in an aquifer system.</title>
        <authorList>
            <person name="Anantharaman K."/>
            <person name="Brown C.T."/>
            <person name="Hug L.A."/>
            <person name="Sharon I."/>
            <person name="Castelle C.J."/>
            <person name="Probst A.J."/>
            <person name="Thomas B.C."/>
            <person name="Singh A."/>
            <person name="Wilkins M.J."/>
            <person name="Karaoz U."/>
            <person name="Brodie E.L."/>
            <person name="Williams K.H."/>
            <person name="Hubbard S.S."/>
            <person name="Banfield J.F."/>
        </authorList>
    </citation>
    <scope>NUCLEOTIDE SEQUENCE [LARGE SCALE GENOMIC DNA]</scope>
    <source>
        <strain evidence="13">RIFCSPLOWO2_12_FULL_64_10</strain>
    </source>
</reference>
<feature type="non-terminal residue" evidence="12">
    <location>
        <position position="1"/>
    </location>
</feature>
<evidence type="ECO:0000259" key="11">
    <source>
        <dbReference type="Pfam" id="PF00999"/>
    </source>
</evidence>
<accession>A0A1F6CVC0</accession>
<keyword evidence="5 10" id="KW-1133">Transmembrane helix</keyword>
<evidence type="ECO:0000256" key="1">
    <source>
        <dbReference type="ARBA" id="ARBA00004141"/>
    </source>
</evidence>